<evidence type="ECO:0000313" key="2">
    <source>
        <dbReference type="Proteomes" id="UP000315636"/>
    </source>
</evidence>
<keyword evidence="2" id="KW-1185">Reference proteome</keyword>
<dbReference type="InterPro" id="IPR036178">
    <property type="entry name" value="Formintransfe-cycloase-like_sf"/>
</dbReference>
<dbReference type="GO" id="GO:0003824">
    <property type="term" value="F:catalytic activity"/>
    <property type="evidence" value="ECO:0007669"/>
    <property type="project" value="InterPro"/>
</dbReference>
<dbReference type="EMBL" id="FXTI01000009">
    <property type="protein sequence ID" value="SMO83336.1"/>
    <property type="molecule type" value="Genomic_DNA"/>
</dbReference>
<organism evidence="1 2">
    <name type="scientific">Melghirimyces algeriensis</name>
    <dbReference type="NCBI Taxonomy" id="910412"/>
    <lineage>
        <taxon>Bacteria</taxon>
        <taxon>Bacillati</taxon>
        <taxon>Bacillota</taxon>
        <taxon>Bacilli</taxon>
        <taxon>Bacillales</taxon>
        <taxon>Thermoactinomycetaceae</taxon>
        <taxon>Melghirimyces</taxon>
    </lineage>
</organism>
<gene>
    <name evidence="1" type="ORF">SAMN06264849_10960</name>
</gene>
<dbReference type="Proteomes" id="UP000315636">
    <property type="component" value="Unassembled WGS sequence"/>
</dbReference>
<sequence length="202" mass="22027">MNHFATLPLSEFADHMAERKLPSPAAGSSLAVSLMMACSLLELTISSLAEKGEVAGKRSPSSDLAQLSAWRKEGEELVEADIRVVETMLREPETAKADVLLRPVRRLHEIAKEILAIIPDYLAVSGSKASDTLTACLHLRTVLVSSVHIARFNAQAFGWPDPLSNGWEEVLTQTDQLIKEAIQLVDISDERGAESPSAKEKE</sequence>
<dbReference type="Gene3D" id="1.20.120.680">
    <property type="entry name" value="Formiminotetrahydrofolate cyclodeaminase monomer, up-and-down helical bundle"/>
    <property type="match status" value="1"/>
</dbReference>
<accession>A0A521EHE7</accession>
<dbReference type="AlphaFoldDB" id="A0A521EHE7"/>
<name>A0A521EHE7_9BACL</name>
<evidence type="ECO:0000313" key="1">
    <source>
        <dbReference type="EMBL" id="SMO83336.1"/>
    </source>
</evidence>
<dbReference type="RefSeq" id="WP_142506201.1">
    <property type="nucleotide sequence ID" value="NZ_FXTI01000009.1"/>
</dbReference>
<reference evidence="1 2" key="1">
    <citation type="submission" date="2017-05" db="EMBL/GenBank/DDBJ databases">
        <authorList>
            <person name="Varghese N."/>
            <person name="Submissions S."/>
        </authorList>
    </citation>
    <scope>NUCLEOTIDE SEQUENCE [LARGE SCALE GENOMIC DNA]</scope>
    <source>
        <strain evidence="1 2">DSM 45474</strain>
    </source>
</reference>
<dbReference type="OrthoDB" id="2989232at2"/>
<proteinExistence type="predicted"/>
<protein>
    <recommendedName>
        <fullName evidence="3">Formiminotetrahydrofolate cyclodeaminase</fullName>
    </recommendedName>
</protein>
<dbReference type="SUPFAM" id="SSF101262">
    <property type="entry name" value="Methenyltetrahydrofolate cyclohydrolase-like"/>
    <property type="match status" value="1"/>
</dbReference>
<evidence type="ECO:0008006" key="3">
    <source>
        <dbReference type="Google" id="ProtNLM"/>
    </source>
</evidence>